<dbReference type="SUPFAM" id="SSF51735">
    <property type="entry name" value="NAD(P)-binding Rossmann-fold domains"/>
    <property type="match status" value="1"/>
</dbReference>
<dbReference type="AlphaFoldDB" id="A0AAN9YS44"/>
<dbReference type="EMBL" id="JAKJXP020000004">
    <property type="protein sequence ID" value="KAK7756918.1"/>
    <property type="molecule type" value="Genomic_DNA"/>
</dbReference>
<sequence length="273" mass="28623">MEVIGHCGGLSYGGARHGAFQNFATLREAVAATIPDSLSFERAVVLPLGLSTASCGLHEFLKLRLPTANADVDSNGETSDGSSKPKEAVLIWGGSSSMGTVAIQLAVAAGYRVITTASERNHDYVRSLVKAGSIVVFGHSDPDDVARKIIEHIKSSGEVFAGAYDCISTEQTARACEEVVHAFGGGALALVLPMAEARYEDVRAEVVWATKPGYVPGHPGAELWSKFVSEALEGGVLQAKPDPLVVGHGLGKIQEAMDILKKGVSAKKIVVTL</sequence>
<dbReference type="CDD" id="cd08249">
    <property type="entry name" value="enoyl_reductase_like"/>
    <property type="match status" value="1"/>
</dbReference>
<evidence type="ECO:0000256" key="2">
    <source>
        <dbReference type="ARBA" id="ARBA00023002"/>
    </source>
</evidence>
<dbReference type="InterPro" id="IPR011032">
    <property type="entry name" value="GroES-like_sf"/>
</dbReference>
<evidence type="ECO:0000313" key="3">
    <source>
        <dbReference type="EMBL" id="KAK7756918.1"/>
    </source>
</evidence>
<dbReference type="Gene3D" id="3.90.180.10">
    <property type="entry name" value="Medium-chain alcohol dehydrogenases, catalytic domain"/>
    <property type="match status" value="1"/>
</dbReference>
<name>A0AAN9YS44_9PEZI</name>
<evidence type="ECO:0000313" key="4">
    <source>
        <dbReference type="Proteomes" id="UP001320420"/>
    </source>
</evidence>
<keyword evidence="2" id="KW-0560">Oxidoreductase</keyword>
<comment type="similarity">
    <text evidence="1">Belongs to the zinc-containing alcohol dehydrogenase family.</text>
</comment>
<dbReference type="GO" id="GO:0016651">
    <property type="term" value="F:oxidoreductase activity, acting on NAD(P)H"/>
    <property type="evidence" value="ECO:0007669"/>
    <property type="project" value="InterPro"/>
</dbReference>
<dbReference type="PANTHER" id="PTHR45348">
    <property type="entry name" value="HYPOTHETICAL OXIDOREDUCTASE (EUROFUNG)"/>
    <property type="match status" value="1"/>
</dbReference>
<gene>
    <name evidence="3" type="ORF">SLS62_000934</name>
</gene>
<dbReference type="Proteomes" id="UP001320420">
    <property type="component" value="Unassembled WGS sequence"/>
</dbReference>
<dbReference type="InterPro" id="IPR036291">
    <property type="entry name" value="NAD(P)-bd_dom_sf"/>
</dbReference>
<dbReference type="PANTHER" id="PTHR45348:SF2">
    <property type="entry name" value="ZINC-TYPE ALCOHOL DEHYDROGENASE-LIKE PROTEIN C2E1P3.01"/>
    <property type="match status" value="1"/>
</dbReference>
<organism evidence="3 4">
    <name type="scientific">Diatrype stigma</name>
    <dbReference type="NCBI Taxonomy" id="117547"/>
    <lineage>
        <taxon>Eukaryota</taxon>
        <taxon>Fungi</taxon>
        <taxon>Dikarya</taxon>
        <taxon>Ascomycota</taxon>
        <taxon>Pezizomycotina</taxon>
        <taxon>Sordariomycetes</taxon>
        <taxon>Xylariomycetidae</taxon>
        <taxon>Xylariales</taxon>
        <taxon>Diatrypaceae</taxon>
        <taxon>Diatrype</taxon>
    </lineage>
</organism>
<reference evidence="3 4" key="1">
    <citation type="submission" date="2024-02" db="EMBL/GenBank/DDBJ databases">
        <title>De novo assembly and annotation of 12 fungi associated with fruit tree decline syndrome in Ontario, Canada.</title>
        <authorList>
            <person name="Sulman M."/>
            <person name="Ellouze W."/>
            <person name="Ilyukhin E."/>
        </authorList>
    </citation>
    <scope>NUCLEOTIDE SEQUENCE [LARGE SCALE GENOMIC DNA]</scope>
    <source>
        <strain evidence="3 4">M11/M66-122</strain>
    </source>
</reference>
<comment type="caution">
    <text evidence="3">The sequence shown here is derived from an EMBL/GenBank/DDBJ whole genome shotgun (WGS) entry which is preliminary data.</text>
</comment>
<dbReference type="InterPro" id="IPR047122">
    <property type="entry name" value="Trans-enoyl_RdTase-like"/>
</dbReference>
<evidence type="ECO:0000256" key="1">
    <source>
        <dbReference type="ARBA" id="ARBA00008072"/>
    </source>
</evidence>
<protein>
    <submittedName>
        <fullName evidence="3">Uncharacterized protein</fullName>
    </submittedName>
</protein>
<keyword evidence="4" id="KW-1185">Reference proteome</keyword>
<proteinExistence type="inferred from homology"/>
<accession>A0AAN9YS44</accession>
<dbReference type="SUPFAM" id="SSF50129">
    <property type="entry name" value="GroES-like"/>
    <property type="match status" value="1"/>
</dbReference>
<dbReference type="Gene3D" id="3.40.50.720">
    <property type="entry name" value="NAD(P)-binding Rossmann-like Domain"/>
    <property type="match status" value="1"/>
</dbReference>